<dbReference type="PANTHER" id="PTHR43617:SF31">
    <property type="entry name" value="MYCOTHIOL ACETYLTRANSFERASE"/>
    <property type="match status" value="1"/>
</dbReference>
<dbReference type="SUPFAM" id="SSF55729">
    <property type="entry name" value="Acyl-CoA N-acyltransferases (Nat)"/>
    <property type="match status" value="1"/>
</dbReference>
<dbReference type="GO" id="GO:0035447">
    <property type="term" value="F:mycothiol synthase activity"/>
    <property type="evidence" value="ECO:0007669"/>
    <property type="project" value="UniProtKB-UniRule"/>
</dbReference>
<dbReference type="CDD" id="cd04301">
    <property type="entry name" value="NAT_SF"/>
    <property type="match status" value="1"/>
</dbReference>
<comment type="caution">
    <text evidence="4">Lacks conserved residue(s) required for the propagation of feature annotation.</text>
</comment>
<comment type="similarity">
    <text evidence="4">Belongs to the acetyltransferase family. MshD subfamily.</text>
</comment>
<dbReference type="NCBIfam" id="TIGR03448">
    <property type="entry name" value="mycothiol_MshD"/>
    <property type="match status" value="1"/>
</dbReference>
<evidence type="ECO:0000259" key="5">
    <source>
        <dbReference type="PROSITE" id="PS51186"/>
    </source>
</evidence>
<proteinExistence type="inferred from homology"/>
<evidence type="ECO:0000256" key="3">
    <source>
        <dbReference type="ARBA" id="ARBA00023315"/>
    </source>
</evidence>
<accession>A0A3T0SWS8</accession>
<dbReference type="Gene3D" id="3.40.630.30">
    <property type="match status" value="1"/>
</dbReference>
<evidence type="ECO:0000313" key="7">
    <source>
        <dbReference type="Proteomes" id="UP000285317"/>
    </source>
</evidence>
<keyword evidence="3 4" id="KW-0012">Acyltransferase</keyword>
<dbReference type="PROSITE" id="PS51186">
    <property type="entry name" value="GNAT"/>
    <property type="match status" value="1"/>
</dbReference>
<dbReference type="GO" id="GO:0010125">
    <property type="term" value="P:mycothiol biosynthetic process"/>
    <property type="evidence" value="ECO:0007669"/>
    <property type="project" value="UniProtKB-UniRule"/>
</dbReference>
<dbReference type="PIRSF" id="PIRSF021524">
    <property type="entry name" value="MSH_acetyltransferase"/>
    <property type="match status" value="1"/>
</dbReference>
<reference evidence="6 7" key="1">
    <citation type="submission" date="2018-03" db="EMBL/GenBank/DDBJ databases">
        <title>Bacteriophage NCPPB3778 and a type I-E CRISPR drive the evolution of the US Biological Select Agent, Rathayibacter toxicus.</title>
        <authorList>
            <person name="Davis E.W.II."/>
            <person name="Tabima J.F."/>
            <person name="Weisberg A.J."/>
            <person name="Dantas Lopes L."/>
            <person name="Wiseman M.S."/>
            <person name="Wiseman M.S."/>
            <person name="Pupko T."/>
            <person name="Belcher M.S."/>
            <person name="Sechler A.J."/>
            <person name="Tancos M.A."/>
            <person name="Schroeder B.K."/>
            <person name="Murray T.D."/>
            <person name="Luster D.G."/>
            <person name="Schneider W.L."/>
            <person name="Rogers E."/>
            <person name="Andreote F.D."/>
            <person name="Grunwald N.J."/>
            <person name="Putnam M.L."/>
            <person name="Chang J.H."/>
        </authorList>
    </citation>
    <scope>NUCLEOTIDE SEQUENCE [LARGE SCALE GENOMIC DNA]</scope>
    <source>
        <strain evidence="6 7">DSM 15932</strain>
    </source>
</reference>
<evidence type="ECO:0000256" key="1">
    <source>
        <dbReference type="ARBA" id="ARBA00022679"/>
    </source>
</evidence>
<name>A0A3T0SWS8_9MICO</name>
<dbReference type="InterPro" id="IPR050276">
    <property type="entry name" value="MshD_Acetyltransferase"/>
</dbReference>
<dbReference type="InterPro" id="IPR000182">
    <property type="entry name" value="GNAT_dom"/>
</dbReference>
<dbReference type="EMBL" id="CP028137">
    <property type="protein sequence ID" value="AZZ50846.1"/>
    <property type="molecule type" value="Genomic_DNA"/>
</dbReference>
<dbReference type="EC" id="2.3.1.189" evidence="4"/>
<comment type="subunit">
    <text evidence="4">Monomer.</text>
</comment>
<dbReference type="InterPro" id="IPR017813">
    <property type="entry name" value="Mycothiol_AcTrfase"/>
</dbReference>
<dbReference type="RefSeq" id="WP_127885970.1">
    <property type="nucleotide sequence ID" value="NZ_CP028137.1"/>
</dbReference>
<evidence type="ECO:0000256" key="2">
    <source>
        <dbReference type="ARBA" id="ARBA00022737"/>
    </source>
</evidence>
<feature type="binding site" evidence="4">
    <location>
        <begin position="225"/>
        <end position="227"/>
    </location>
    <ligand>
        <name>acetyl-CoA</name>
        <dbReference type="ChEBI" id="CHEBI:57288"/>
        <label>2</label>
    </ligand>
</feature>
<comment type="catalytic activity">
    <reaction evidence="4">
        <text>1D-myo-inositol 2-(L-cysteinylamino)-2-deoxy-alpha-D-glucopyranoside + acetyl-CoA = mycothiol + CoA + H(+)</text>
        <dbReference type="Rhea" id="RHEA:26172"/>
        <dbReference type="ChEBI" id="CHEBI:15378"/>
        <dbReference type="ChEBI" id="CHEBI:16768"/>
        <dbReference type="ChEBI" id="CHEBI:57287"/>
        <dbReference type="ChEBI" id="CHEBI:57288"/>
        <dbReference type="ChEBI" id="CHEBI:58887"/>
        <dbReference type="EC" id="2.3.1.189"/>
    </reaction>
</comment>
<protein>
    <recommendedName>
        <fullName evidence="4">Mycothiol acetyltransferase</fullName>
        <shortName evidence="4">MSH acetyltransferase</shortName>
        <ecNumber evidence="4">2.3.1.189</ecNumber>
    </recommendedName>
    <alternativeName>
        <fullName evidence="4">Mycothiol synthase</fullName>
    </alternativeName>
</protein>
<evidence type="ECO:0000256" key="4">
    <source>
        <dbReference type="HAMAP-Rule" id="MF_01698"/>
    </source>
</evidence>
<feature type="binding site" evidence="4">
    <location>
        <position position="221"/>
    </location>
    <ligand>
        <name>1D-myo-inositol 2-(L-cysteinylamino)-2-deoxy-alpha-D-glucopyranoside</name>
        <dbReference type="ChEBI" id="CHEBI:58887"/>
    </ligand>
</feature>
<feature type="binding site" evidence="4">
    <location>
        <position position="212"/>
    </location>
    <ligand>
        <name>1D-myo-inositol 2-(L-cysteinylamino)-2-deoxy-alpha-D-glucopyranoside</name>
        <dbReference type="ChEBI" id="CHEBI:58887"/>
    </ligand>
</feature>
<dbReference type="HAMAP" id="MF_01698">
    <property type="entry name" value="MshD"/>
    <property type="match status" value="1"/>
</dbReference>
<feature type="binding site" evidence="4">
    <location>
        <begin position="232"/>
        <end position="238"/>
    </location>
    <ligand>
        <name>acetyl-CoA</name>
        <dbReference type="ChEBI" id="CHEBI:57288"/>
        <label>2</label>
    </ligand>
</feature>
<feature type="binding site" evidence="4">
    <location>
        <position position="39"/>
    </location>
    <ligand>
        <name>1D-myo-inositol 2-(L-cysteinylamino)-2-deoxy-alpha-D-glucopyranoside</name>
        <dbReference type="ChEBI" id="CHEBI:58887"/>
    </ligand>
</feature>
<dbReference type="Pfam" id="PF00583">
    <property type="entry name" value="Acetyltransf_1"/>
    <property type="match status" value="1"/>
</dbReference>
<keyword evidence="1 4" id="KW-0808">Transferase</keyword>
<feature type="binding site" evidence="4">
    <location>
        <position position="172"/>
    </location>
    <ligand>
        <name>1D-myo-inositol 2-(L-cysteinylamino)-2-deoxy-alpha-D-glucopyranoside</name>
        <dbReference type="ChEBI" id="CHEBI:58887"/>
    </ligand>
</feature>
<organism evidence="6 7">
    <name type="scientific">Rathayibacter festucae DSM 15932</name>
    <dbReference type="NCBI Taxonomy" id="1328866"/>
    <lineage>
        <taxon>Bacteria</taxon>
        <taxon>Bacillati</taxon>
        <taxon>Actinomycetota</taxon>
        <taxon>Actinomycetes</taxon>
        <taxon>Micrococcales</taxon>
        <taxon>Microbacteriaceae</taxon>
        <taxon>Rathayibacter</taxon>
    </lineage>
</organism>
<dbReference type="Proteomes" id="UP000285317">
    <property type="component" value="Chromosome"/>
</dbReference>
<keyword evidence="2 4" id="KW-0677">Repeat</keyword>
<dbReference type="GO" id="GO:0008999">
    <property type="term" value="F:protein-N-terminal-alanine acetyltransferase activity"/>
    <property type="evidence" value="ECO:0007669"/>
    <property type="project" value="TreeGrafter"/>
</dbReference>
<dbReference type="InterPro" id="IPR016181">
    <property type="entry name" value="Acyl_CoA_acyltransferase"/>
</dbReference>
<dbReference type="PANTHER" id="PTHR43617">
    <property type="entry name" value="L-AMINO ACID N-ACETYLTRANSFERASE"/>
    <property type="match status" value="1"/>
</dbReference>
<dbReference type="AlphaFoldDB" id="A0A3T0SWS8"/>
<comment type="function">
    <text evidence="4">Catalyzes the transfer of acetyl from acetyl-CoA to desacetylmycothiol (Cys-GlcN-Ins) to form mycothiol.</text>
</comment>
<feature type="binding site" evidence="4">
    <location>
        <position position="259"/>
    </location>
    <ligand>
        <name>1D-myo-inositol 2-(L-cysteinylamino)-2-deoxy-alpha-D-glucopyranoside</name>
        <dbReference type="ChEBI" id="CHEBI:58887"/>
    </ligand>
</feature>
<gene>
    <name evidence="4 6" type="primary">mshD</name>
    <name evidence="6" type="ORF">C1I64_01435</name>
</gene>
<feature type="domain" description="N-acetyltransferase" evidence="5">
    <location>
        <begin position="149"/>
        <end position="293"/>
    </location>
</feature>
<evidence type="ECO:0000313" key="6">
    <source>
        <dbReference type="EMBL" id="AZZ50846.1"/>
    </source>
</evidence>
<dbReference type="KEGG" id="rfs:C1I64_01435"/>
<sequence length="293" mass="31386">MNESLNLSVENLADPAVAAGLEHLIGRAAWFDGRPPFSDQTLIDARAGSRTLLVGLRADVVVAAAVLGQGELEFVVDPEWRGVGFGRAVLDQVLASGRTGLLAWAHGDHPAARALAASHDFAPVRTLLHLALDPLVAPEVSVPEGFALSDGRDLDPAEWVALNARVFAAHPEQGRITEDDLAARRAEPWYDDGDFLLLRDADGALVGYDWLKIEPESTTGEIYVLGVAPETAGRGLGRTLLGAGLARMLERGCTVADLYVEAENRSAVALYRSLGFTDAAVDVQYLHRRPAVR</sequence>